<dbReference type="EMBL" id="AP027041">
    <property type="protein sequence ID" value="BDU14847.1"/>
    <property type="molecule type" value="Genomic_DNA"/>
</dbReference>
<keyword evidence="6" id="KW-1185">Reference proteome</keyword>
<comment type="similarity">
    <text evidence="1">Belongs to the MlaA family.</text>
</comment>
<sequence>MRPHAPLIALVLAAAPLIGQAQILTRPLSGAQAAEFDRCMKAAGDDKAAARKCVQATIDGETGRPVESQPPAVPATPPPTETQPTPTPPPSEPVPPPLPPSEPATTPSTEPVTPDAPPPTEIPPTDVPPTSTEPGTTAQGEPTQAERDFDAIYGPEFADPTLPAPAPTPQVYDPWERYNRGMHRFNNAVDRTVARPLARGYVKVVPRPFRLGVSNFFNNLGQPVSAINALLQGKPKQAGQSLGRFLLNSTLGIAGIFDPASDAKLPNKSEDFGQTLGVWGWKRSRFVELPLFGPRTLRDSFGMVGDAPLSPLRQVEADRVRIPLQGLQLVDVRAQLLATDSFREGAEDDYALVRDAWMQRRDYQIFGDRMNADDADNLPDYLQDDTNPQVPVDAMPVMPTDGG</sequence>
<feature type="region of interest" description="Disordered" evidence="3">
    <location>
        <begin position="383"/>
        <end position="403"/>
    </location>
</feature>
<feature type="signal peptide" evidence="4">
    <location>
        <begin position="1"/>
        <end position="21"/>
    </location>
</feature>
<feature type="compositionally biased region" description="Low complexity" evidence="3">
    <location>
        <begin position="103"/>
        <end position="113"/>
    </location>
</feature>
<evidence type="ECO:0000256" key="1">
    <source>
        <dbReference type="ARBA" id="ARBA00010634"/>
    </source>
</evidence>
<dbReference type="InterPro" id="IPR007428">
    <property type="entry name" value="MlaA"/>
</dbReference>
<proteinExistence type="inferred from homology"/>
<organism evidence="5 6">
    <name type="scientific">Lysobacter auxotrophicus</name>
    <dbReference type="NCBI Taxonomy" id="2992573"/>
    <lineage>
        <taxon>Bacteria</taxon>
        <taxon>Pseudomonadati</taxon>
        <taxon>Pseudomonadota</taxon>
        <taxon>Gammaproteobacteria</taxon>
        <taxon>Lysobacterales</taxon>
        <taxon>Lysobacteraceae</taxon>
        <taxon>Lysobacter</taxon>
    </lineage>
</organism>
<feature type="chain" id="PRO_5046216460" evidence="4">
    <location>
        <begin position="22"/>
        <end position="403"/>
    </location>
</feature>
<protein>
    <submittedName>
        <fullName evidence="5">VacJ family lipoprotein</fullName>
    </submittedName>
</protein>
<evidence type="ECO:0000313" key="6">
    <source>
        <dbReference type="Proteomes" id="UP001317822"/>
    </source>
</evidence>
<dbReference type="PRINTS" id="PR01805">
    <property type="entry name" value="VACJLIPOPROT"/>
</dbReference>
<accession>A0ABN6UFG3</accession>
<dbReference type="RefSeq" id="WP_281780414.1">
    <property type="nucleotide sequence ID" value="NZ_AP027041.1"/>
</dbReference>
<dbReference type="Pfam" id="PF04333">
    <property type="entry name" value="MlaA"/>
    <property type="match status" value="1"/>
</dbReference>
<dbReference type="PANTHER" id="PTHR30035">
    <property type="entry name" value="LIPOPROTEIN VACJ-RELATED"/>
    <property type="match status" value="1"/>
</dbReference>
<keyword evidence="5" id="KW-0449">Lipoprotein</keyword>
<feature type="compositionally biased region" description="Polar residues" evidence="3">
    <location>
        <begin position="132"/>
        <end position="142"/>
    </location>
</feature>
<name>A0ABN6UFG3_9GAMM</name>
<dbReference type="Proteomes" id="UP001317822">
    <property type="component" value="Chromosome"/>
</dbReference>
<evidence type="ECO:0000256" key="4">
    <source>
        <dbReference type="SAM" id="SignalP"/>
    </source>
</evidence>
<gene>
    <name evidence="5" type="ORF">LA521A_00480</name>
</gene>
<keyword evidence="2 4" id="KW-0732">Signal</keyword>
<evidence type="ECO:0000313" key="5">
    <source>
        <dbReference type="EMBL" id="BDU14847.1"/>
    </source>
</evidence>
<feature type="compositionally biased region" description="Pro residues" evidence="3">
    <location>
        <begin position="114"/>
        <end position="127"/>
    </location>
</feature>
<evidence type="ECO:0000256" key="3">
    <source>
        <dbReference type="SAM" id="MobiDB-lite"/>
    </source>
</evidence>
<reference evidence="5 6" key="1">
    <citation type="journal article" date="2023" name="Int. J. Syst. Evol. Microbiol.">
        <title>Physiological and genomic analyses of cobalamin (vitamin B12)-auxotrophy of Lysobacter auxotrophicus sp. nov., a methionine-auxotrophic chitinolytic bacterium isolated from chitin-treated soil.</title>
        <authorList>
            <person name="Saito A."/>
            <person name="Dohra H."/>
            <person name="Hamada M."/>
            <person name="Moriuchi R."/>
            <person name="Kotsuchibashi Y."/>
            <person name="Mori K."/>
        </authorList>
    </citation>
    <scope>NUCLEOTIDE SEQUENCE [LARGE SCALE GENOMIC DNA]</scope>
    <source>
        <strain evidence="5 6">5-21a</strain>
    </source>
</reference>
<feature type="compositionally biased region" description="Pro residues" evidence="3">
    <location>
        <begin position="71"/>
        <end position="102"/>
    </location>
</feature>
<evidence type="ECO:0000256" key="2">
    <source>
        <dbReference type="ARBA" id="ARBA00022729"/>
    </source>
</evidence>
<feature type="region of interest" description="Disordered" evidence="3">
    <location>
        <begin position="59"/>
        <end position="143"/>
    </location>
</feature>
<dbReference type="PANTHER" id="PTHR30035:SF3">
    <property type="entry name" value="INTERMEMBRANE PHOSPHOLIPID TRANSPORT SYSTEM LIPOPROTEIN MLAA"/>
    <property type="match status" value="1"/>
</dbReference>